<dbReference type="Proteomes" id="UP000252147">
    <property type="component" value="Unassembled WGS sequence"/>
</dbReference>
<name>A0A368BL10_9GAMM</name>
<proteinExistence type="predicted"/>
<dbReference type="InterPro" id="IPR004567">
    <property type="entry name" value="Type_II_PanK"/>
</dbReference>
<dbReference type="AlphaFoldDB" id="A0A368BL10"/>
<organism evidence="4 5">
    <name type="scientific">SAR86 cluster bacterium</name>
    <dbReference type="NCBI Taxonomy" id="2030880"/>
    <lineage>
        <taxon>Bacteria</taxon>
        <taxon>Pseudomonadati</taxon>
        <taxon>Pseudomonadota</taxon>
        <taxon>Gammaproteobacteria</taxon>
        <taxon>SAR86 cluster</taxon>
    </lineage>
</organism>
<accession>A0A368BL10</accession>
<evidence type="ECO:0000256" key="1">
    <source>
        <dbReference type="ARBA" id="ARBA00022741"/>
    </source>
</evidence>
<dbReference type="InterPro" id="IPR043129">
    <property type="entry name" value="ATPase_NBD"/>
</dbReference>
<dbReference type="EMBL" id="QOPD01000007">
    <property type="protein sequence ID" value="RCL37755.1"/>
    <property type="molecule type" value="Genomic_DNA"/>
</dbReference>
<evidence type="ECO:0008006" key="6">
    <source>
        <dbReference type="Google" id="ProtNLM"/>
    </source>
</evidence>
<reference evidence="4 5" key="1">
    <citation type="journal article" date="2018" name="Microbiome">
        <title>Fine metagenomic profile of the Mediterranean stratified and mixed water columns revealed by assembly and recruitment.</title>
        <authorList>
            <person name="Haro-Moreno J.M."/>
            <person name="Lopez-Perez M."/>
            <person name="De La Torre J.R."/>
            <person name="Picazo A."/>
            <person name="Camacho A."/>
            <person name="Rodriguez-Valera F."/>
        </authorList>
    </citation>
    <scope>NUCLEOTIDE SEQUENCE [LARGE SCALE GENOMIC DNA]</scope>
    <source>
        <strain evidence="4">MED-G83</strain>
    </source>
</reference>
<sequence length="270" mass="29131">MFLAIDRGLSNVDFFLKDNNEEKFWVEDNAKFVNEHDLLRYIDSLTSSLPISKVGLSGGKSKTILSDNSIWEYTSEIDAFCIGAKKIYGFERGLVISCGTGTACAFADKGINSHLGGIANGGGFIHAFHKHFLNYSNIKKIHQLAANGNASNVDLLITEAVGNLGDLDPKLTAVNFGKLKDSNSYLDSDVSQAVMKMVGESIGTVAALYAHILGVTDVYLTGRTAQYPSVRNGIDSILATAKLSSVFIKESAKANVIGVMESLENYESNN</sequence>
<dbReference type="SUPFAM" id="SSF53067">
    <property type="entry name" value="Actin-like ATPase domain"/>
    <property type="match status" value="1"/>
</dbReference>
<evidence type="ECO:0000256" key="3">
    <source>
        <dbReference type="ARBA" id="ARBA00022993"/>
    </source>
</evidence>
<keyword evidence="3" id="KW-0173">Coenzyme A biosynthesis</keyword>
<dbReference type="Pfam" id="PF03630">
    <property type="entry name" value="Fumble"/>
    <property type="match status" value="1"/>
</dbReference>
<dbReference type="GO" id="GO:0015937">
    <property type="term" value="P:coenzyme A biosynthetic process"/>
    <property type="evidence" value="ECO:0007669"/>
    <property type="project" value="UniProtKB-KW"/>
</dbReference>
<evidence type="ECO:0000313" key="5">
    <source>
        <dbReference type="Proteomes" id="UP000252147"/>
    </source>
</evidence>
<dbReference type="PANTHER" id="PTHR12280:SF20">
    <property type="entry name" value="4'-PHOSPHOPANTETHEINE PHOSPHATASE"/>
    <property type="match status" value="1"/>
</dbReference>
<dbReference type="PANTHER" id="PTHR12280">
    <property type="entry name" value="PANTOTHENATE KINASE"/>
    <property type="match status" value="1"/>
</dbReference>
<dbReference type="CDD" id="cd24085">
    <property type="entry name" value="ASKHA_NBD_PanK-II_bac"/>
    <property type="match status" value="1"/>
</dbReference>
<evidence type="ECO:0000313" key="4">
    <source>
        <dbReference type="EMBL" id="RCL37755.1"/>
    </source>
</evidence>
<comment type="caution">
    <text evidence="4">The sequence shown here is derived from an EMBL/GenBank/DDBJ whole genome shotgun (WGS) entry which is preliminary data.</text>
</comment>
<keyword evidence="2" id="KW-0067">ATP-binding</keyword>
<dbReference type="GO" id="GO:0005829">
    <property type="term" value="C:cytosol"/>
    <property type="evidence" value="ECO:0007669"/>
    <property type="project" value="TreeGrafter"/>
</dbReference>
<evidence type="ECO:0000256" key="2">
    <source>
        <dbReference type="ARBA" id="ARBA00022840"/>
    </source>
</evidence>
<dbReference type="Gene3D" id="3.30.420.40">
    <property type="match status" value="1"/>
</dbReference>
<dbReference type="GO" id="GO:0004594">
    <property type="term" value="F:pantothenate kinase activity"/>
    <property type="evidence" value="ECO:0007669"/>
    <property type="project" value="TreeGrafter"/>
</dbReference>
<gene>
    <name evidence="4" type="ORF">DBW97_04260</name>
</gene>
<dbReference type="GO" id="GO:0005524">
    <property type="term" value="F:ATP binding"/>
    <property type="evidence" value="ECO:0007669"/>
    <property type="project" value="UniProtKB-KW"/>
</dbReference>
<keyword evidence="1" id="KW-0547">Nucleotide-binding</keyword>
<protein>
    <recommendedName>
        <fullName evidence="6">Pantothenate kinase</fullName>
    </recommendedName>
</protein>